<comment type="caution">
    <text evidence="1">The sequence shown here is derived from an EMBL/GenBank/DDBJ whole genome shotgun (WGS) entry which is preliminary data.</text>
</comment>
<reference evidence="1" key="1">
    <citation type="submission" date="2022-06" db="EMBL/GenBank/DDBJ databases">
        <authorList>
            <person name="Legras J.-L."/>
            <person name="Devillers H."/>
            <person name="Grondin C."/>
        </authorList>
    </citation>
    <scope>NUCLEOTIDE SEQUENCE</scope>
    <source>
        <strain evidence="1">CLIB 1444</strain>
    </source>
</reference>
<proteinExistence type="predicted"/>
<dbReference type="EMBL" id="CALSDN010000010">
    <property type="protein sequence ID" value="CAH6722611.1"/>
    <property type="molecule type" value="Genomic_DNA"/>
</dbReference>
<sequence>MNKVQLILLIFLSLFNQINGFYLPGVAPTNYKKGETIPLLVNHLTPSLHVTPDSKTYVYSYDYYYPKFHFCQPSGGPKKQSESLGSIIFGDRIFNSPFEIKMLEDVNCKRLCSSIYSKTDSVFVNRNIRAGYSYNWIVDGLPVAHHVEERRTKSQFYGLGFNIGEVDESSFAHIYNHFEIKIEYHKRDENNLRVVGVTVVPYSYDRNGLPEDAEENELCNPELKFIALNKNEETKVQFTYSVSFTESKTAWATRWDKYLHVYDPKIQWFSLINFSLIVIILGVTMAHILLRTLRNDIVKYNEINLDDDISDESGWKLVNGDVFRAPKNKLILSVLIGSGIQIFCMILVTIVFALLGILSPSNRGSLSTFMFMLYIFFSLVSSFVSSYIYRFFGGENWKLNMILNPLLVPGSLFMIFILLNFFLVYVQSSGAIPLGTMLAIIVIWFLISIPLSIVGSLLSFKRPLLTIPVKVNQIPRQIPTQPWYFKSVSLSLISGIFPFGSIAVEMYFIYTSLWFNRIFYMFGFLFFCFILMIMTTSLISVLMIYYLLCSENYKWHWKSMFIGGGCAIYVFLHSLFLIGGQNLGNFTSIILYIGYSIVISSFVFICCGSIGFISCFIFIRKIYAQIKID</sequence>
<keyword evidence="2" id="KW-1185">Reference proteome</keyword>
<accession>A0ACA9YD39</accession>
<evidence type="ECO:0000313" key="2">
    <source>
        <dbReference type="Proteomes" id="UP001152531"/>
    </source>
</evidence>
<organism evidence="1 2">
    <name type="scientific">[Candida] jaroonii</name>
    <dbReference type="NCBI Taxonomy" id="467808"/>
    <lineage>
        <taxon>Eukaryota</taxon>
        <taxon>Fungi</taxon>
        <taxon>Dikarya</taxon>
        <taxon>Ascomycota</taxon>
        <taxon>Saccharomycotina</taxon>
        <taxon>Pichiomycetes</taxon>
        <taxon>Debaryomycetaceae</taxon>
        <taxon>Yamadazyma</taxon>
    </lineage>
</organism>
<gene>
    <name evidence="1" type="ORF">CLIB1444_10S02366</name>
</gene>
<dbReference type="Proteomes" id="UP001152531">
    <property type="component" value="Unassembled WGS sequence"/>
</dbReference>
<protein>
    <submittedName>
        <fullName evidence="1">Transmembrane 9 superfamily member 1</fullName>
    </submittedName>
</protein>
<keyword evidence="1" id="KW-0812">Transmembrane</keyword>
<keyword evidence="1" id="KW-0472">Membrane</keyword>
<evidence type="ECO:0000313" key="1">
    <source>
        <dbReference type="EMBL" id="CAH6722611.1"/>
    </source>
</evidence>
<name>A0ACA9YD39_9ASCO</name>